<evidence type="ECO:0000313" key="9">
    <source>
        <dbReference type="Proteomes" id="UP001178507"/>
    </source>
</evidence>
<dbReference type="InterPro" id="IPR050205">
    <property type="entry name" value="CDPK_Ser/Thr_kinases"/>
</dbReference>
<dbReference type="InterPro" id="IPR011009">
    <property type="entry name" value="Kinase-like_dom_sf"/>
</dbReference>
<keyword evidence="1" id="KW-0723">Serine/threonine-protein kinase</keyword>
<organism evidence="8 9">
    <name type="scientific">Effrenium voratum</name>
    <dbReference type="NCBI Taxonomy" id="2562239"/>
    <lineage>
        <taxon>Eukaryota</taxon>
        <taxon>Sar</taxon>
        <taxon>Alveolata</taxon>
        <taxon>Dinophyceae</taxon>
        <taxon>Suessiales</taxon>
        <taxon>Symbiodiniaceae</taxon>
        <taxon>Effrenium</taxon>
    </lineage>
</organism>
<dbReference type="PROSITE" id="PS00107">
    <property type="entry name" value="PROTEIN_KINASE_ATP"/>
    <property type="match status" value="1"/>
</dbReference>
<keyword evidence="2" id="KW-0808">Transferase</keyword>
<dbReference type="PANTHER" id="PTHR24349">
    <property type="entry name" value="SERINE/THREONINE-PROTEIN KINASE"/>
    <property type="match status" value="1"/>
</dbReference>
<protein>
    <recommendedName>
        <fullName evidence="7">Protein kinase domain-containing protein</fullName>
    </recommendedName>
</protein>
<dbReference type="EMBL" id="CAUJNA010000957">
    <property type="protein sequence ID" value="CAJ1382929.1"/>
    <property type="molecule type" value="Genomic_DNA"/>
</dbReference>
<dbReference type="AlphaFoldDB" id="A0AA36I8G2"/>
<dbReference type="Proteomes" id="UP001178507">
    <property type="component" value="Unassembled WGS sequence"/>
</dbReference>
<feature type="binding site" evidence="6">
    <location>
        <position position="76"/>
    </location>
    <ligand>
        <name>ATP</name>
        <dbReference type="ChEBI" id="CHEBI:30616"/>
    </ligand>
</feature>
<name>A0AA36I8G2_9DINO</name>
<proteinExistence type="predicted"/>
<dbReference type="Pfam" id="PF00069">
    <property type="entry name" value="Pkinase"/>
    <property type="match status" value="1"/>
</dbReference>
<accession>A0AA36I8G2</accession>
<feature type="domain" description="Protein kinase" evidence="7">
    <location>
        <begin position="47"/>
        <end position="317"/>
    </location>
</feature>
<dbReference type="InterPro" id="IPR000719">
    <property type="entry name" value="Prot_kinase_dom"/>
</dbReference>
<keyword evidence="3 6" id="KW-0547">Nucleotide-binding</keyword>
<dbReference type="InterPro" id="IPR017441">
    <property type="entry name" value="Protein_kinase_ATP_BS"/>
</dbReference>
<dbReference type="GO" id="GO:0005524">
    <property type="term" value="F:ATP binding"/>
    <property type="evidence" value="ECO:0007669"/>
    <property type="project" value="UniProtKB-UniRule"/>
</dbReference>
<dbReference type="SMART" id="SM00220">
    <property type="entry name" value="S_TKc"/>
    <property type="match status" value="1"/>
</dbReference>
<evidence type="ECO:0000313" key="8">
    <source>
        <dbReference type="EMBL" id="CAJ1382929.1"/>
    </source>
</evidence>
<gene>
    <name evidence="8" type="ORF">EVOR1521_LOCUS10178</name>
</gene>
<dbReference type="PROSITE" id="PS50011">
    <property type="entry name" value="PROTEIN_KINASE_DOM"/>
    <property type="match status" value="1"/>
</dbReference>
<dbReference type="GO" id="GO:0004674">
    <property type="term" value="F:protein serine/threonine kinase activity"/>
    <property type="evidence" value="ECO:0007669"/>
    <property type="project" value="UniProtKB-KW"/>
</dbReference>
<evidence type="ECO:0000256" key="2">
    <source>
        <dbReference type="ARBA" id="ARBA00022679"/>
    </source>
</evidence>
<keyword evidence="5 6" id="KW-0067">ATP-binding</keyword>
<evidence type="ECO:0000259" key="7">
    <source>
        <dbReference type="PROSITE" id="PS50011"/>
    </source>
</evidence>
<evidence type="ECO:0000256" key="5">
    <source>
        <dbReference type="ARBA" id="ARBA00022840"/>
    </source>
</evidence>
<evidence type="ECO:0000256" key="4">
    <source>
        <dbReference type="ARBA" id="ARBA00022777"/>
    </source>
</evidence>
<keyword evidence="9" id="KW-1185">Reference proteome</keyword>
<reference evidence="8" key="1">
    <citation type="submission" date="2023-08" db="EMBL/GenBank/DDBJ databases">
        <authorList>
            <person name="Chen Y."/>
            <person name="Shah S."/>
            <person name="Dougan E. K."/>
            <person name="Thang M."/>
            <person name="Chan C."/>
        </authorList>
    </citation>
    <scope>NUCLEOTIDE SEQUENCE</scope>
</reference>
<comment type="caution">
    <text evidence="8">The sequence shown here is derived from an EMBL/GenBank/DDBJ whole genome shotgun (WGS) entry which is preliminary data.</text>
</comment>
<dbReference type="Gene3D" id="1.10.510.10">
    <property type="entry name" value="Transferase(Phosphotransferase) domain 1"/>
    <property type="match status" value="1"/>
</dbReference>
<sequence>MNATGALPTPKEPERETWQLLMQLGLDLRTRRKSSIISAECGIDDAYDFQDLLGKGGFGKVFQAVSKKDGQPCAIKCVDMKNTDPEVFQRELEQARKLQNPHLVRLIAAYQDERTFFLVMELYQGGDLLTEVTQHGLRREGSGLAVGIPEQCLVEYAWQMFSAVAYLHYHFIAHRDIKCENFMKASLAANAPLKLIDLGVSACFKGGLTEVVGTITTIAPEVFSRRYNEQCDLWSVGVTLFMCAVCMEPWVTDGGVRYMNESEIKRCLVDPGFQIPYDRRRWDLRSTEIRTLVRSLLVRDPQKRPRAQEVLSQNRWVKGCRKPRCCRWF</sequence>
<keyword evidence="4" id="KW-0418">Kinase</keyword>
<evidence type="ECO:0000256" key="6">
    <source>
        <dbReference type="PROSITE-ProRule" id="PRU10141"/>
    </source>
</evidence>
<dbReference type="SUPFAM" id="SSF56112">
    <property type="entry name" value="Protein kinase-like (PK-like)"/>
    <property type="match status" value="1"/>
</dbReference>
<evidence type="ECO:0000256" key="3">
    <source>
        <dbReference type="ARBA" id="ARBA00022741"/>
    </source>
</evidence>
<evidence type="ECO:0000256" key="1">
    <source>
        <dbReference type="ARBA" id="ARBA00022527"/>
    </source>
</evidence>